<accession>A0A5B9PF71</accession>
<protein>
    <submittedName>
        <fullName evidence="2">LVIVD repeat protein</fullName>
    </submittedName>
</protein>
<keyword evidence="1" id="KW-0732">Signal</keyword>
<dbReference type="OrthoDB" id="9815940at2"/>
<dbReference type="Gene3D" id="1.10.1330.10">
    <property type="entry name" value="Dockerin domain"/>
    <property type="match status" value="1"/>
</dbReference>
<dbReference type="PROSITE" id="PS00018">
    <property type="entry name" value="EF_HAND_1"/>
    <property type="match status" value="1"/>
</dbReference>
<proteinExistence type="predicted"/>
<sequence precursor="true">MAYLNEKPMQLSSFCFARATFLLFVLSLVLTPANTTFAHDNDAKSVGNAAPGGSGGGGPFAASRVDLLSNLTLEEIGGGGSVLANDCWGWTDSASSRKFAIIGLTNGTSFVEVTDPLNPLFLGKLDTTEAGQNRAWRDVKVYNDHAFIVADGSGNDQGIQTLDLTQLLTVDPASPESFTATSVYSGFAWSHNVVINEATGYGYVVGANTANNSRYHRGGLTILDFSDANNITEVGSFSGDGYTHDAQAVIYSGPDSTYLGKEIVFACNEDTLSIVDVTDKSNTSLVARSPYPESSYSHQGWLSEDHRFFYLNDELDEYNHARGPDGDFGTDDDGDPIPTKTHIWNVEDLDNPSYEGFYEGVEKTIDHNLYVKGDFIYQANYSSGMRILQIDSADPTSLTEYGFFDTFMANDNVNFNGAWSVYPFFDYGDDDVIIISDRQGGMFVVERVPAPTVMGVDVNLAGEEQRSAVESISLRFEGDVTIEAGAFSLIQRSTATEETFEPLSITVNDSFANGETVATVTFDSHVRNSQNALEDGNYQLTLTASLVTREGIPMSEDFVFGDEEADGFFSFFGDSDGNRTLDVFDLLAFRKTYGMTSADPDYDFSMDFDAGGMVNVFDLLPFRTRYGNTLPFAFAKFKQTNQGGKGSSVTDRAFRK</sequence>
<dbReference type="PANTHER" id="PTHR38787:SF3">
    <property type="entry name" value="REGULATORY P DOMAIN-CONTAINING PROTEIN"/>
    <property type="match status" value="1"/>
</dbReference>
<dbReference type="InterPro" id="IPR027589">
    <property type="entry name" value="Choice_anch_B"/>
</dbReference>
<dbReference type="STRING" id="980251.GCA_001642875_00567"/>
<dbReference type="Pfam" id="PF08309">
    <property type="entry name" value="LVIVD"/>
    <property type="match status" value="1"/>
</dbReference>
<reference evidence="2 3" key="1">
    <citation type="submission" date="2019-08" db="EMBL/GenBank/DDBJ databases">
        <title>Deep-cultivation of Planctomycetes and their phenomic and genomic characterization uncovers novel biology.</title>
        <authorList>
            <person name="Wiegand S."/>
            <person name="Jogler M."/>
            <person name="Boedeker C."/>
            <person name="Pinto D."/>
            <person name="Vollmers J."/>
            <person name="Rivas-Marin E."/>
            <person name="Kohn T."/>
            <person name="Peeters S.H."/>
            <person name="Heuer A."/>
            <person name="Rast P."/>
            <person name="Oberbeckmann S."/>
            <person name="Bunk B."/>
            <person name="Jeske O."/>
            <person name="Meyerdierks A."/>
            <person name="Storesund J.E."/>
            <person name="Kallscheuer N."/>
            <person name="Luecker S."/>
            <person name="Lage O.M."/>
            <person name="Pohl T."/>
            <person name="Merkel B.J."/>
            <person name="Hornburger P."/>
            <person name="Mueller R.-W."/>
            <person name="Bruemmer F."/>
            <person name="Labrenz M."/>
            <person name="Spormann A.M."/>
            <person name="Op den Camp H."/>
            <person name="Overmann J."/>
            <person name="Amann R."/>
            <person name="Jetten M.S.M."/>
            <person name="Mascher T."/>
            <person name="Medema M.H."/>
            <person name="Devos D.P."/>
            <person name="Kaster A.-K."/>
            <person name="Ovreas L."/>
            <person name="Rohde M."/>
            <person name="Galperin M.Y."/>
            <person name="Jogler C."/>
        </authorList>
    </citation>
    <scope>NUCLEOTIDE SEQUENCE [LARGE SCALE GENOMIC DNA]</scope>
    <source>
        <strain evidence="2 3">FC18</strain>
    </source>
</reference>
<keyword evidence="3" id="KW-1185">Reference proteome</keyword>
<dbReference type="GO" id="GO:0005576">
    <property type="term" value="C:extracellular region"/>
    <property type="evidence" value="ECO:0007669"/>
    <property type="project" value="TreeGrafter"/>
</dbReference>
<organism evidence="2 3">
    <name type="scientific">Mariniblastus fucicola</name>
    <dbReference type="NCBI Taxonomy" id="980251"/>
    <lineage>
        <taxon>Bacteria</taxon>
        <taxon>Pseudomonadati</taxon>
        <taxon>Planctomycetota</taxon>
        <taxon>Planctomycetia</taxon>
        <taxon>Pirellulales</taxon>
        <taxon>Pirellulaceae</taxon>
        <taxon>Mariniblastus</taxon>
    </lineage>
</organism>
<evidence type="ECO:0000256" key="1">
    <source>
        <dbReference type="SAM" id="SignalP"/>
    </source>
</evidence>
<dbReference type="InterPro" id="IPR018247">
    <property type="entry name" value="EF_Hand_1_Ca_BS"/>
</dbReference>
<evidence type="ECO:0000313" key="2">
    <source>
        <dbReference type="EMBL" id="QEG23276.1"/>
    </source>
</evidence>
<evidence type="ECO:0000313" key="3">
    <source>
        <dbReference type="Proteomes" id="UP000322214"/>
    </source>
</evidence>
<dbReference type="InterPro" id="IPR013211">
    <property type="entry name" value="LVIVD"/>
</dbReference>
<dbReference type="AlphaFoldDB" id="A0A5B9PF71"/>
<dbReference type="NCBIfam" id="TIGR04312">
    <property type="entry name" value="choice_anch_B"/>
    <property type="match status" value="1"/>
</dbReference>
<gene>
    <name evidence="2" type="ORF">MFFC18_31720</name>
</gene>
<feature type="chain" id="PRO_5022995023" evidence="1">
    <location>
        <begin position="39"/>
        <end position="656"/>
    </location>
</feature>
<dbReference type="InterPro" id="IPR036439">
    <property type="entry name" value="Dockerin_dom_sf"/>
</dbReference>
<dbReference type="EMBL" id="CP042912">
    <property type="protein sequence ID" value="QEG23276.1"/>
    <property type="molecule type" value="Genomic_DNA"/>
</dbReference>
<feature type="signal peptide" evidence="1">
    <location>
        <begin position="1"/>
        <end position="38"/>
    </location>
</feature>
<dbReference type="Proteomes" id="UP000322214">
    <property type="component" value="Chromosome"/>
</dbReference>
<name>A0A5B9PF71_9BACT</name>
<dbReference type="KEGG" id="mff:MFFC18_31720"/>
<dbReference type="PANTHER" id="PTHR38787">
    <property type="entry name" value="REGULATORY P DOMAIN-CONTAINING PROTEIN"/>
    <property type="match status" value="1"/>
</dbReference>
<dbReference type="GO" id="GO:0000272">
    <property type="term" value="P:polysaccharide catabolic process"/>
    <property type="evidence" value="ECO:0007669"/>
    <property type="project" value="InterPro"/>
</dbReference>